<evidence type="ECO:0000256" key="2">
    <source>
        <dbReference type="ARBA" id="ARBA00008066"/>
    </source>
</evidence>
<feature type="transmembrane region" description="Helical" evidence="6">
    <location>
        <begin position="273"/>
        <end position="294"/>
    </location>
</feature>
<dbReference type="PANTHER" id="PTHR22950">
    <property type="entry name" value="AMINO ACID TRANSPORTER"/>
    <property type="match status" value="1"/>
</dbReference>
<comment type="subcellular location">
    <subcellularLocation>
        <location evidence="1">Membrane</location>
        <topology evidence="1">Multi-pass membrane protein</topology>
    </subcellularLocation>
</comment>
<comment type="caution">
    <text evidence="8">The sequence shown here is derived from an EMBL/GenBank/DDBJ whole genome shotgun (WGS) entry which is preliminary data.</text>
</comment>
<dbReference type="FunFam" id="1.20.1740.10:FF:000039">
    <property type="entry name" value="Neutral amino acid transporter (Eurofung)"/>
    <property type="match status" value="1"/>
</dbReference>
<evidence type="ECO:0000256" key="4">
    <source>
        <dbReference type="ARBA" id="ARBA00022989"/>
    </source>
</evidence>
<feature type="transmembrane region" description="Helical" evidence="6">
    <location>
        <begin position="314"/>
        <end position="333"/>
    </location>
</feature>
<evidence type="ECO:0000313" key="8">
    <source>
        <dbReference type="EMBL" id="KPM42805.1"/>
    </source>
</evidence>
<dbReference type="STRING" id="78410.A0A0P7BPR8"/>
<proteinExistence type="inferred from homology"/>
<evidence type="ECO:0000259" key="7">
    <source>
        <dbReference type="Pfam" id="PF01490"/>
    </source>
</evidence>
<dbReference type="PANTHER" id="PTHR22950:SF683">
    <property type="entry name" value="AMINO ACID TRANSPORTER (EUROFUNG)"/>
    <property type="match status" value="1"/>
</dbReference>
<feature type="transmembrane region" description="Helical" evidence="6">
    <location>
        <begin position="354"/>
        <end position="375"/>
    </location>
</feature>
<keyword evidence="3 6" id="KW-0812">Transmembrane</keyword>
<keyword evidence="5 6" id="KW-0472">Membrane</keyword>
<dbReference type="GO" id="GO:0015179">
    <property type="term" value="F:L-amino acid transmembrane transporter activity"/>
    <property type="evidence" value="ECO:0007669"/>
    <property type="project" value="TreeGrafter"/>
</dbReference>
<keyword evidence="9" id="KW-1185">Reference proteome</keyword>
<feature type="transmembrane region" description="Helical" evidence="6">
    <location>
        <begin position="424"/>
        <end position="447"/>
    </location>
</feature>
<accession>A0A0P7BPR8</accession>
<feature type="transmembrane region" description="Helical" evidence="6">
    <location>
        <begin position="381"/>
        <end position="403"/>
    </location>
</feature>
<evidence type="ECO:0000313" key="9">
    <source>
        <dbReference type="Proteomes" id="UP000050424"/>
    </source>
</evidence>
<evidence type="ECO:0000256" key="5">
    <source>
        <dbReference type="ARBA" id="ARBA00023136"/>
    </source>
</evidence>
<evidence type="ECO:0000256" key="6">
    <source>
        <dbReference type="SAM" id="Phobius"/>
    </source>
</evidence>
<name>A0A0P7BPR8_9HYPO</name>
<dbReference type="Proteomes" id="UP000050424">
    <property type="component" value="Unassembled WGS sequence"/>
</dbReference>
<reference evidence="8 9" key="1">
    <citation type="submission" date="2015-09" db="EMBL/GenBank/DDBJ databases">
        <title>Draft genome of a European isolate of the apple canker pathogen Neonectria ditissima.</title>
        <authorList>
            <person name="Gomez-Cortecero A."/>
            <person name="Harrison R.J."/>
            <person name="Armitage A.D."/>
        </authorList>
    </citation>
    <scope>NUCLEOTIDE SEQUENCE [LARGE SCALE GENOMIC DNA]</scope>
    <source>
        <strain evidence="8 9">R09/05</strain>
    </source>
</reference>
<dbReference type="AlphaFoldDB" id="A0A0P7BPR8"/>
<feature type="transmembrane region" description="Helical" evidence="6">
    <location>
        <begin position="239"/>
        <end position="261"/>
    </location>
</feature>
<evidence type="ECO:0000256" key="1">
    <source>
        <dbReference type="ARBA" id="ARBA00004141"/>
    </source>
</evidence>
<dbReference type="InterPro" id="IPR013057">
    <property type="entry name" value="AA_transpt_TM"/>
</dbReference>
<evidence type="ECO:0000256" key="3">
    <source>
        <dbReference type="ARBA" id="ARBA00022692"/>
    </source>
</evidence>
<dbReference type="OrthoDB" id="40134at2759"/>
<feature type="domain" description="Amino acid transporter transmembrane" evidence="7">
    <location>
        <begin position="51"/>
        <end position="447"/>
    </location>
</feature>
<feature type="transmembrane region" description="Helical" evidence="6">
    <location>
        <begin position="190"/>
        <end position="211"/>
    </location>
</feature>
<sequence>MGVMGKSKGDLEDLAAVPSRTQIGEVHDDPAHAHDAVFGEITEGGPNYRNVGWLGTAALMMKTQIGLGVLSIPSAFDTLGIVPGVICLCTIAAITTWSDYIVGVFKLRHPAVYGIDDVGGLLFGRFGREFFGFAFCLYWIFVAGSGMLSVSIGLNSLSTHGACTAVFVAVAAIVGFILGSIRTLSRISWLAWIGLVCILTSILTVTIAVGVQDRPAAAPKGGVWVSDFKITNNPSFSKAMTAVSSLVFAYAGTPAFFSIAAEMRDPRHYTRSLLICQTVVTCTYIAIGCVVYYFCGSYVASPALGSAGSTMKKVCYGLALPGLIVTTTLVIHLPGKYIFIRLLRGSKHLTANTMVHWGTWLACTGGVTVVAYLVASGIPVFGGLVSLVGALLGTLMSFQPMGCMWLYDNWTKDKSKQTMRWKAMVFWSVFVITSGTFLMIAGTYGSIVSIVDSYKESGGSAAWSCADNSNST</sequence>
<feature type="transmembrane region" description="Helical" evidence="6">
    <location>
        <begin position="158"/>
        <end position="178"/>
    </location>
</feature>
<dbReference type="Pfam" id="PF01490">
    <property type="entry name" value="Aa_trans"/>
    <property type="match status" value="1"/>
</dbReference>
<comment type="similarity">
    <text evidence="2">Belongs to the amino acid/polyamine transporter 2 family.</text>
</comment>
<dbReference type="EMBL" id="LKCW01000042">
    <property type="protein sequence ID" value="KPM42805.1"/>
    <property type="molecule type" value="Genomic_DNA"/>
</dbReference>
<dbReference type="GO" id="GO:0016020">
    <property type="term" value="C:membrane"/>
    <property type="evidence" value="ECO:0007669"/>
    <property type="project" value="UniProtKB-SubCell"/>
</dbReference>
<gene>
    <name evidence="8" type="ORF">AK830_g3729</name>
</gene>
<protein>
    <recommendedName>
        <fullName evidence="7">Amino acid transporter transmembrane domain-containing protein</fullName>
    </recommendedName>
</protein>
<organism evidence="8 9">
    <name type="scientific">Neonectria ditissima</name>
    <dbReference type="NCBI Taxonomy" id="78410"/>
    <lineage>
        <taxon>Eukaryota</taxon>
        <taxon>Fungi</taxon>
        <taxon>Dikarya</taxon>
        <taxon>Ascomycota</taxon>
        <taxon>Pezizomycotina</taxon>
        <taxon>Sordariomycetes</taxon>
        <taxon>Hypocreomycetidae</taxon>
        <taxon>Hypocreales</taxon>
        <taxon>Nectriaceae</taxon>
        <taxon>Neonectria</taxon>
    </lineage>
</organism>
<feature type="transmembrane region" description="Helical" evidence="6">
    <location>
        <begin position="130"/>
        <end position="152"/>
    </location>
</feature>
<keyword evidence="4 6" id="KW-1133">Transmembrane helix</keyword>